<protein>
    <submittedName>
        <fullName evidence="1">Uncharacterized protein</fullName>
    </submittedName>
</protein>
<accession>A0A562T3X4</accession>
<evidence type="ECO:0000313" key="1">
    <source>
        <dbReference type="EMBL" id="TWI87766.1"/>
    </source>
</evidence>
<sequence length="40" mass="4673">MLEIEHALLWNTVGSGIDKSLSIPYRPCLWPFKYTGFFEL</sequence>
<comment type="caution">
    <text evidence="1">The sequence shown here is derived from an EMBL/GenBank/DDBJ whole genome shotgun (WGS) entry which is preliminary data.</text>
</comment>
<dbReference type="EMBL" id="VLLG01000003">
    <property type="protein sequence ID" value="TWI87766.1"/>
    <property type="molecule type" value="Genomic_DNA"/>
</dbReference>
<dbReference type="Proteomes" id="UP000316778">
    <property type="component" value="Unassembled WGS sequence"/>
</dbReference>
<evidence type="ECO:0000313" key="2">
    <source>
        <dbReference type="Proteomes" id="UP000316778"/>
    </source>
</evidence>
<name>A0A562T3X4_CHIJA</name>
<reference evidence="1 2" key="1">
    <citation type="journal article" date="2013" name="Stand. Genomic Sci.">
        <title>Genomic Encyclopedia of Type Strains, Phase I: The one thousand microbial genomes (KMG-I) project.</title>
        <authorList>
            <person name="Kyrpides N.C."/>
            <person name="Woyke T."/>
            <person name="Eisen J.A."/>
            <person name="Garrity G."/>
            <person name="Lilburn T.G."/>
            <person name="Beck B.J."/>
            <person name="Whitman W.B."/>
            <person name="Hugenholtz P."/>
            <person name="Klenk H.P."/>
        </authorList>
    </citation>
    <scope>NUCLEOTIDE SEQUENCE [LARGE SCALE GENOMIC DNA]</scope>
    <source>
        <strain evidence="1 2">DSM 13484</strain>
    </source>
</reference>
<gene>
    <name evidence="1" type="ORF">LX66_1837</name>
</gene>
<organism evidence="1 2">
    <name type="scientific">Chitinophaga japonensis</name>
    <name type="common">Flexibacter japonensis</name>
    <dbReference type="NCBI Taxonomy" id="104662"/>
    <lineage>
        <taxon>Bacteria</taxon>
        <taxon>Pseudomonadati</taxon>
        <taxon>Bacteroidota</taxon>
        <taxon>Chitinophagia</taxon>
        <taxon>Chitinophagales</taxon>
        <taxon>Chitinophagaceae</taxon>
        <taxon>Chitinophaga</taxon>
    </lineage>
</organism>
<proteinExistence type="predicted"/>
<keyword evidence="2" id="KW-1185">Reference proteome</keyword>
<dbReference type="AlphaFoldDB" id="A0A562T3X4"/>